<dbReference type="Gene3D" id="1.10.3210.30">
    <property type="match status" value="1"/>
</dbReference>
<keyword evidence="5" id="KW-0547">Nucleotide-binding</keyword>
<dbReference type="AlphaFoldDB" id="A0AA91FJD2"/>
<evidence type="ECO:0000256" key="6">
    <source>
        <dbReference type="ARBA" id="ARBA00022801"/>
    </source>
</evidence>
<feature type="domain" description="HD Cas3-type" evidence="11">
    <location>
        <begin position="15"/>
        <end position="235"/>
    </location>
</feature>
<feature type="domain" description="Helicase ATP-binding" evidence="10">
    <location>
        <begin position="292"/>
        <end position="476"/>
    </location>
</feature>
<evidence type="ECO:0000256" key="3">
    <source>
        <dbReference type="ARBA" id="ARBA00022722"/>
    </source>
</evidence>
<dbReference type="InterPro" id="IPR014001">
    <property type="entry name" value="Helicase_ATP-bd"/>
</dbReference>
<evidence type="ECO:0000256" key="1">
    <source>
        <dbReference type="ARBA" id="ARBA00006847"/>
    </source>
</evidence>
<dbReference type="GO" id="GO:0005524">
    <property type="term" value="F:ATP binding"/>
    <property type="evidence" value="ECO:0007669"/>
    <property type="project" value="UniProtKB-KW"/>
</dbReference>
<keyword evidence="9" id="KW-0051">Antiviral defense</keyword>
<evidence type="ECO:0000313" key="12">
    <source>
        <dbReference type="EMBL" id="OBX64960.1"/>
    </source>
</evidence>
<dbReference type="SUPFAM" id="SSF52540">
    <property type="entry name" value="P-loop containing nucleoside triphosphate hydrolases"/>
    <property type="match status" value="1"/>
</dbReference>
<sequence>MPSSENIFIAHVRTSDGAKQALFDHLTGTAELAKQFAAKIGLPLSGELIGLVHDLGKYSDDFQTYIKSATGIYNPDIDDEYVDSKGLKGKIDHSTAGGQWLIESLRKCNYKTANPQKTQENGKLLSNILSLCVVSHHSGLIDICDTSNNAVFDTRIRKSEEKSHFKEAKAKATEQKLFNNLGDHWEQTLVREFSSFFKPLNEKFKQEKISQTEYDFYTGFLVRVLFSCLIEADRSNSIAFEYPNRSHELVFVKPDWQAAIDKIELRYQSFAHNTDLHPINIQRNLIAQTCLENAQKSQGTFSLTVPTGGGKTLASLRFAVYHARQHNLDRIIFIIPFTSIIEQNANEVRKILEDEGFEGSWVLEQHSNLEPEIQTWQSKLIADNWNAPIVFTTMVQFLESCFGGGTKGVRRLHQMTNAVLVFDEIQTLPINCYHLFINAINFFSVFGNTTTVLCTATQPVLDKLSTEKAVKNRGILHTPTEIIGDDESLKHLFDTLKRVEIHDHTQVALDDEAITEFVLDKFDTFASTLLIVNTKAWAMQIYQSLKDKVDSEAIFHLSTGQCAKHRKDLIKQIKDRLKNNLPTLVISTQLIEAGVDISFNSVIRFLAGLDSILQASGRCNRHGEMIDDNNQSVKGQVFVITPVSENLQKLPTIQHGKTTMQNLFYKLSLPENQDKSLLHPEMVSTYFTHFYQYQYDEMVYPIDKQHHLLGLISTGDVRRNNNDVRVKKDGQFPQLWQSFMTASKAFKAIDAPTKAIIVPYGMEGKELIVALCGVKAKNADFYQLVKKAQAFSVNVFPFMFDKLTEAKALTAIGDTGIIVLDEKFYDEVMGLNPSGDSQMEFLSFGFGEF</sequence>
<evidence type="ECO:0000256" key="5">
    <source>
        <dbReference type="ARBA" id="ARBA00022741"/>
    </source>
</evidence>
<dbReference type="GO" id="GO:0004518">
    <property type="term" value="F:nuclease activity"/>
    <property type="evidence" value="ECO:0007669"/>
    <property type="project" value="UniProtKB-KW"/>
</dbReference>
<proteinExistence type="inferred from homology"/>
<keyword evidence="6" id="KW-0378">Hydrolase</keyword>
<dbReference type="NCBIfam" id="TIGR01596">
    <property type="entry name" value="cas3_HD"/>
    <property type="match status" value="1"/>
</dbReference>
<dbReference type="GO" id="GO:0003677">
    <property type="term" value="F:DNA binding"/>
    <property type="evidence" value="ECO:0007669"/>
    <property type="project" value="InterPro"/>
</dbReference>
<dbReference type="GO" id="GO:0051607">
    <property type="term" value="P:defense response to virus"/>
    <property type="evidence" value="ECO:0007669"/>
    <property type="project" value="UniProtKB-KW"/>
</dbReference>
<dbReference type="Gene3D" id="3.40.50.300">
    <property type="entry name" value="P-loop containing nucleotide triphosphate hydrolases"/>
    <property type="match status" value="2"/>
</dbReference>
<evidence type="ECO:0000259" key="10">
    <source>
        <dbReference type="PROSITE" id="PS51192"/>
    </source>
</evidence>
<dbReference type="Pfam" id="PF22590">
    <property type="entry name" value="Cas3-like_C_2"/>
    <property type="match status" value="1"/>
</dbReference>
<comment type="similarity">
    <text evidence="1">In the N-terminal section; belongs to the CRISPR-associated nuclease Cas3-HD family.</text>
</comment>
<dbReference type="Pfam" id="PF04851">
    <property type="entry name" value="ResIII"/>
    <property type="match status" value="1"/>
</dbReference>
<keyword evidence="3" id="KW-0540">Nuclease</keyword>
<comment type="similarity">
    <text evidence="2">In the central section; belongs to the CRISPR-associated helicase Cas3 family.</text>
</comment>
<dbReference type="GO" id="GO:0046872">
    <property type="term" value="F:metal ion binding"/>
    <property type="evidence" value="ECO:0007669"/>
    <property type="project" value="UniProtKB-KW"/>
</dbReference>
<dbReference type="GO" id="GO:0004386">
    <property type="term" value="F:helicase activity"/>
    <property type="evidence" value="ECO:0007669"/>
    <property type="project" value="UniProtKB-KW"/>
</dbReference>
<dbReference type="SMART" id="SM00487">
    <property type="entry name" value="DEXDc"/>
    <property type="match status" value="1"/>
</dbReference>
<keyword evidence="4" id="KW-0479">Metal-binding</keyword>
<dbReference type="InterPro" id="IPR027417">
    <property type="entry name" value="P-loop_NTPase"/>
</dbReference>
<organism evidence="12">
    <name type="scientific">Faucicola osloensis</name>
    <name type="common">Moraxella osloensis</name>
    <dbReference type="NCBI Taxonomy" id="34062"/>
    <lineage>
        <taxon>Bacteria</taxon>
        <taxon>Pseudomonadati</taxon>
        <taxon>Pseudomonadota</taxon>
        <taxon>Gammaproteobacteria</taxon>
        <taxon>Moraxellales</taxon>
        <taxon>Moraxellaceae</taxon>
        <taxon>Faucicola</taxon>
    </lineage>
</organism>
<reference evidence="12" key="1">
    <citation type="submission" date="2016-06" db="EMBL/GenBank/DDBJ databases">
        <title>Draft genome of Moraxella osloensis CCUG 67237.</title>
        <authorList>
            <person name="Salva-Serra F."/>
            <person name="Engstrom-Jakobsson H."/>
            <person name="Thorell K."/>
            <person name="Gonzales-Siles L."/>
            <person name="Karlsson R."/>
            <person name="Boulund F."/>
            <person name="Engstrand L."/>
            <person name="Kristiansson E."/>
            <person name="Moore E."/>
        </authorList>
    </citation>
    <scope>NUCLEOTIDE SEQUENCE [LARGE SCALE GENOMIC DNA]</scope>
    <source>
        <strain evidence="12">CCUG 67237</strain>
    </source>
</reference>
<evidence type="ECO:0008006" key="13">
    <source>
        <dbReference type="Google" id="ProtNLM"/>
    </source>
</evidence>
<comment type="caution">
    <text evidence="12">The sequence shown here is derived from an EMBL/GenBank/DDBJ whole genome shotgun (WGS) entry which is preliminary data.</text>
</comment>
<evidence type="ECO:0000256" key="7">
    <source>
        <dbReference type="ARBA" id="ARBA00022806"/>
    </source>
</evidence>
<dbReference type="EMBL" id="LZMT01000012">
    <property type="protein sequence ID" value="OBX64960.1"/>
    <property type="molecule type" value="Genomic_DNA"/>
</dbReference>
<dbReference type="InterPro" id="IPR006474">
    <property type="entry name" value="Helicase_Cas3_CRISPR-ass_core"/>
</dbReference>
<keyword evidence="7" id="KW-0347">Helicase</keyword>
<evidence type="ECO:0000256" key="9">
    <source>
        <dbReference type="ARBA" id="ARBA00023118"/>
    </source>
</evidence>
<gene>
    <name evidence="12" type="ORF">A9299_00075</name>
</gene>
<dbReference type="NCBIfam" id="TIGR01587">
    <property type="entry name" value="cas3_core"/>
    <property type="match status" value="1"/>
</dbReference>
<dbReference type="GO" id="GO:0016787">
    <property type="term" value="F:hydrolase activity"/>
    <property type="evidence" value="ECO:0007669"/>
    <property type="project" value="UniProtKB-KW"/>
</dbReference>
<dbReference type="PROSITE" id="PS51192">
    <property type="entry name" value="HELICASE_ATP_BIND_1"/>
    <property type="match status" value="1"/>
</dbReference>
<protein>
    <recommendedName>
        <fullName evidence="13">CRISPR-associated helicase/endonuclease Cas3</fullName>
    </recommendedName>
</protein>
<evidence type="ECO:0000256" key="8">
    <source>
        <dbReference type="ARBA" id="ARBA00022840"/>
    </source>
</evidence>
<dbReference type="CDD" id="cd09641">
    <property type="entry name" value="Cas3''_I"/>
    <property type="match status" value="1"/>
</dbReference>
<evidence type="ECO:0000259" key="11">
    <source>
        <dbReference type="PROSITE" id="PS51643"/>
    </source>
</evidence>
<accession>A0AA91FJD2</accession>
<evidence type="ECO:0000256" key="4">
    <source>
        <dbReference type="ARBA" id="ARBA00022723"/>
    </source>
</evidence>
<keyword evidence="8" id="KW-0067">ATP-binding</keyword>
<dbReference type="Pfam" id="PF18019">
    <property type="entry name" value="Cas3_HD"/>
    <property type="match status" value="1"/>
</dbReference>
<dbReference type="CDD" id="cd17930">
    <property type="entry name" value="DEXHc_cas3"/>
    <property type="match status" value="1"/>
</dbReference>
<dbReference type="InterPro" id="IPR054712">
    <property type="entry name" value="Cas3-like_dom"/>
</dbReference>
<dbReference type="InterPro" id="IPR038257">
    <property type="entry name" value="CRISPR-assoc_Cas3_HD_sf"/>
</dbReference>
<dbReference type="InterPro" id="IPR006935">
    <property type="entry name" value="Helicase/UvrB_N"/>
</dbReference>
<dbReference type="PROSITE" id="PS51643">
    <property type="entry name" value="HD_CAS3"/>
    <property type="match status" value="1"/>
</dbReference>
<dbReference type="InterPro" id="IPR006483">
    <property type="entry name" value="CRISPR-assoc_Cas3_HD"/>
</dbReference>
<name>A0AA91FJD2_FAUOS</name>
<evidence type="ECO:0000256" key="2">
    <source>
        <dbReference type="ARBA" id="ARBA00009046"/>
    </source>
</evidence>